<proteinExistence type="predicted"/>
<protein>
    <submittedName>
        <fullName evidence="1">Uncharacterized protein</fullName>
    </submittedName>
</protein>
<reference evidence="1" key="2">
    <citation type="submission" date="2020-09" db="EMBL/GenBank/DDBJ databases">
        <authorList>
            <person name="Sun Q."/>
            <person name="Ohkuma M."/>
        </authorList>
    </citation>
    <scope>NUCLEOTIDE SEQUENCE</scope>
    <source>
        <strain evidence="1">JCM 17251</strain>
    </source>
</reference>
<keyword evidence="2" id="KW-1185">Reference proteome</keyword>
<dbReference type="Proteomes" id="UP000624041">
    <property type="component" value="Unassembled WGS sequence"/>
</dbReference>
<name>A0A917XXJ6_9BACI</name>
<reference evidence="1" key="1">
    <citation type="journal article" date="2014" name="Int. J. Syst. Evol. Microbiol.">
        <title>Complete genome sequence of Corynebacterium casei LMG S-19264T (=DSM 44701T), isolated from a smear-ripened cheese.</title>
        <authorList>
            <consortium name="US DOE Joint Genome Institute (JGI-PGF)"/>
            <person name="Walter F."/>
            <person name="Albersmeier A."/>
            <person name="Kalinowski J."/>
            <person name="Ruckert C."/>
        </authorList>
    </citation>
    <scope>NUCLEOTIDE SEQUENCE</scope>
    <source>
        <strain evidence="1">JCM 17251</strain>
    </source>
</reference>
<evidence type="ECO:0000313" key="2">
    <source>
        <dbReference type="Proteomes" id="UP000624041"/>
    </source>
</evidence>
<accession>A0A917XXJ6</accession>
<dbReference type="RefSeq" id="WP_229782652.1">
    <property type="nucleotide sequence ID" value="NZ_BMOS01000011.1"/>
</dbReference>
<dbReference type="AlphaFoldDB" id="A0A917XXJ6"/>
<dbReference type="EMBL" id="BMOS01000011">
    <property type="protein sequence ID" value="GGN57540.1"/>
    <property type="molecule type" value="Genomic_DNA"/>
</dbReference>
<organism evidence="1 2">
    <name type="scientific">Oceanobacillus indicireducens</name>
    <dbReference type="NCBI Taxonomy" id="1004261"/>
    <lineage>
        <taxon>Bacteria</taxon>
        <taxon>Bacillati</taxon>
        <taxon>Bacillota</taxon>
        <taxon>Bacilli</taxon>
        <taxon>Bacillales</taxon>
        <taxon>Bacillaceae</taxon>
        <taxon>Oceanobacillus</taxon>
    </lineage>
</organism>
<gene>
    <name evidence="1" type="ORF">GCM10007971_18570</name>
</gene>
<evidence type="ECO:0000313" key="1">
    <source>
        <dbReference type="EMBL" id="GGN57540.1"/>
    </source>
</evidence>
<sequence>MSKLKFEKDITHYFKIRSLIKESALSRYINGSRKVPAYIIFSIALSMKLNLVETENLLRKVGKTFKEAKTDAIVVEASEQGIYDALKVGADLRMFTNDEESLFTEKEQDELGFSDEDWDIEVI</sequence>
<comment type="caution">
    <text evidence="1">The sequence shown here is derived from an EMBL/GenBank/DDBJ whole genome shotgun (WGS) entry which is preliminary data.</text>
</comment>